<evidence type="ECO:0000256" key="1">
    <source>
        <dbReference type="ARBA" id="ARBA00022679"/>
    </source>
</evidence>
<dbReference type="Proteomes" id="UP000605990">
    <property type="component" value="Unassembled WGS sequence"/>
</dbReference>
<comment type="caution">
    <text evidence="5">The sequence shown here is derived from an EMBL/GenBank/DDBJ whole genome shotgun (WGS) entry which is preliminary data.</text>
</comment>
<dbReference type="EMBL" id="JACRUN010000008">
    <property type="protein sequence ID" value="MBC5835765.1"/>
    <property type="molecule type" value="Genomic_DNA"/>
</dbReference>
<sequence>MRIIAVHLLNDYSGSPKVLMQALKAFTKNNMDTHLFTSGKRVGFLSAIPKVNNHFFTYYFSENKLIRIFFYFFSQFILFFKLAFFLKKTDLVYVNTVLPFGASCAAKLKGCKVIYHIHETSVKPKILKSFLFNIVKGTATEVIYVSEFLANQEALHLKKNILYNVLESGFIEIANKNNALEKKEKIVLLICSLKKYKGVDEFLKLAEINPKFTFKLVVNATQKEIDSYFHAENVPSNLLIYPTQNNTHPFYQEASIILNLSDVNLWVETFGLTILEGMAYRLPAIVPPVGGVIELVEENKNGFLIDSKDIAKISEKINLLFSNTELYEKMQFHAIEKSKVFSEVHFEESILKIVSKYS</sequence>
<dbReference type="Gene3D" id="3.40.50.2000">
    <property type="entry name" value="Glycogen Phosphorylase B"/>
    <property type="match status" value="2"/>
</dbReference>
<evidence type="ECO:0000256" key="2">
    <source>
        <dbReference type="SAM" id="Phobius"/>
    </source>
</evidence>
<evidence type="ECO:0000313" key="5">
    <source>
        <dbReference type="EMBL" id="MBC5835765.1"/>
    </source>
</evidence>
<keyword evidence="2" id="KW-1133">Transmembrane helix</keyword>
<protein>
    <submittedName>
        <fullName evidence="5">Glycosyltransferase family 4 protein</fullName>
    </submittedName>
</protein>
<dbReference type="InterPro" id="IPR028098">
    <property type="entry name" value="Glyco_trans_4-like_N"/>
</dbReference>
<gene>
    <name evidence="5" type="ORF">H8R27_12790</name>
</gene>
<dbReference type="CDD" id="cd03801">
    <property type="entry name" value="GT4_PimA-like"/>
    <property type="match status" value="1"/>
</dbReference>
<dbReference type="PANTHER" id="PTHR46401">
    <property type="entry name" value="GLYCOSYLTRANSFERASE WBBK-RELATED"/>
    <property type="match status" value="1"/>
</dbReference>
<name>A0ABR7J133_9FLAO</name>
<keyword evidence="2" id="KW-0472">Membrane</keyword>
<dbReference type="SUPFAM" id="SSF53756">
    <property type="entry name" value="UDP-Glycosyltransferase/glycogen phosphorylase"/>
    <property type="match status" value="1"/>
</dbReference>
<keyword evidence="1" id="KW-0808">Transferase</keyword>
<evidence type="ECO:0000259" key="4">
    <source>
        <dbReference type="Pfam" id="PF13439"/>
    </source>
</evidence>
<dbReference type="InterPro" id="IPR001296">
    <property type="entry name" value="Glyco_trans_1"/>
</dbReference>
<reference evidence="5 6" key="1">
    <citation type="submission" date="2020-08" db="EMBL/GenBank/DDBJ databases">
        <title>Description of novel Flavobacterium F-408 isolate.</title>
        <authorList>
            <person name="Saticioglu I.B."/>
            <person name="Duman M."/>
            <person name="Altun S."/>
        </authorList>
    </citation>
    <scope>NUCLEOTIDE SEQUENCE [LARGE SCALE GENOMIC DNA]</scope>
    <source>
        <strain evidence="5 6">F-408</strain>
    </source>
</reference>
<proteinExistence type="predicted"/>
<dbReference type="Pfam" id="PF00534">
    <property type="entry name" value="Glycos_transf_1"/>
    <property type="match status" value="1"/>
</dbReference>
<dbReference type="Pfam" id="PF13439">
    <property type="entry name" value="Glyco_transf_4"/>
    <property type="match status" value="1"/>
</dbReference>
<dbReference type="PANTHER" id="PTHR46401:SF2">
    <property type="entry name" value="GLYCOSYLTRANSFERASE WBBK-RELATED"/>
    <property type="match status" value="1"/>
</dbReference>
<dbReference type="RefSeq" id="WP_166125512.1">
    <property type="nucleotide sequence ID" value="NZ_JAANOQ010000002.1"/>
</dbReference>
<feature type="domain" description="Glycosyl transferase family 1" evidence="3">
    <location>
        <begin position="174"/>
        <end position="331"/>
    </location>
</feature>
<accession>A0ABR7J133</accession>
<organism evidence="5 6">
    <name type="scientific">Flavobacterium bernardetii</name>
    <dbReference type="NCBI Taxonomy" id="2813823"/>
    <lineage>
        <taxon>Bacteria</taxon>
        <taxon>Pseudomonadati</taxon>
        <taxon>Bacteroidota</taxon>
        <taxon>Flavobacteriia</taxon>
        <taxon>Flavobacteriales</taxon>
        <taxon>Flavobacteriaceae</taxon>
        <taxon>Flavobacterium</taxon>
    </lineage>
</organism>
<evidence type="ECO:0000313" key="6">
    <source>
        <dbReference type="Proteomes" id="UP000605990"/>
    </source>
</evidence>
<keyword evidence="6" id="KW-1185">Reference proteome</keyword>
<evidence type="ECO:0000259" key="3">
    <source>
        <dbReference type="Pfam" id="PF00534"/>
    </source>
</evidence>
<keyword evidence="2" id="KW-0812">Transmembrane</keyword>
<feature type="domain" description="Glycosyltransferase subfamily 4-like N-terminal" evidence="4">
    <location>
        <begin position="14"/>
        <end position="151"/>
    </location>
</feature>
<feature type="transmembrane region" description="Helical" evidence="2">
    <location>
        <begin position="68"/>
        <end position="86"/>
    </location>
</feature>